<name>A0A8S1F248_9PELO</name>
<evidence type="ECO:0000256" key="6">
    <source>
        <dbReference type="PIRNR" id="PIRNR036365"/>
    </source>
</evidence>
<feature type="signal peptide" evidence="6 8">
    <location>
        <begin position="1"/>
        <end position="17"/>
    </location>
</feature>
<dbReference type="Proteomes" id="UP000494206">
    <property type="component" value="Unassembled WGS sequence"/>
</dbReference>
<accession>A0A8S1F248</accession>
<keyword evidence="7 8" id="KW-0479">Metal-binding</keyword>
<feature type="binding site" evidence="7">
    <location>
        <position position="152"/>
    </location>
    <ligand>
        <name>Zn(2+)</name>
        <dbReference type="ChEBI" id="CHEBI:29105"/>
        <note>catalytic</note>
    </ligand>
</feature>
<keyword evidence="4" id="KW-1015">Disulfide bond</keyword>
<evidence type="ECO:0000256" key="8">
    <source>
        <dbReference type="RuleBase" id="RU361183"/>
    </source>
</evidence>
<keyword evidence="7 8" id="KW-0482">Metalloprotease</keyword>
<feature type="binding site" evidence="7">
    <location>
        <position position="156"/>
    </location>
    <ligand>
        <name>Zn(2+)</name>
        <dbReference type="ChEBI" id="CHEBI:29105"/>
        <note>catalytic</note>
    </ligand>
</feature>
<evidence type="ECO:0000313" key="11">
    <source>
        <dbReference type="Proteomes" id="UP000494206"/>
    </source>
</evidence>
<evidence type="ECO:0000256" key="5">
    <source>
        <dbReference type="ARBA" id="ARBA00023180"/>
    </source>
</evidence>
<dbReference type="SUPFAM" id="SSF55486">
    <property type="entry name" value="Metalloproteases ('zincins'), catalytic domain"/>
    <property type="match status" value="1"/>
</dbReference>
<dbReference type="GO" id="GO:0018996">
    <property type="term" value="P:molting cycle, collagen and cuticulin-based cuticle"/>
    <property type="evidence" value="ECO:0007669"/>
    <property type="project" value="InterPro"/>
</dbReference>
<evidence type="ECO:0000256" key="3">
    <source>
        <dbReference type="ARBA" id="ARBA00022729"/>
    </source>
</evidence>
<evidence type="ECO:0000313" key="10">
    <source>
        <dbReference type="EMBL" id="CAB3410006.1"/>
    </source>
</evidence>
<dbReference type="InterPro" id="IPR001506">
    <property type="entry name" value="Peptidase_M12A"/>
</dbReference>
<dbReference type="GO" id="GO:0006508">
    <property type="term" value="P:proteolysis"/>
    <property type="evidence" value="ECO:0007669"/>
    <property type="project" value="UniProtKB-KW"/>
</dbReference>
<reference evidence="10 11" key="1">
    <citation type="submission" date="2020-04" db="EMBL/GenBank/DDBJ databases">
        <authorList>
            <person name="Laetsch R D."/>
            <person name="Stevens L."/>
            <person name="Kumar S."/>
            <person name="Blaxter L. M."/>
        </authorList>
    </citation>
    <scope>NUCLEOTIDE SEQUENCE [LARGE SCALE GENOMIC DNA]</scope>
</reference>
<evidence type="ECO:0000256" key="1">
    <source>
        <dbReference type="ARBA" id="ARBA00004613"/>
    </source>
</evidence>
<dbReference type="Pfam" id="PF01400">
    <property type="entry name" value="Astacin"/>
    <property type="match status" value="1"/>
</dbReference>
<comment type="caution">
    <text evidence="10">The sequence shown here is derived from an EMBL/GenBank/DDBJ whole genome shotgun (WGS) entry which is preliminary data.</text>
</comment>
<dbReference type="SMART" id="SM00235">
    <property type="entry name" value="ZnMc"/>
    <property type="match status" value="1"/>
</dbReference>
<protein>
    <recommendedName>
        <fullName evidence="6">Zinc metalloproteinase</fullName>
    </recommendedName>
</protein>
<comment type="subcellular location">
    <subcellularLocation>
        <location evidence="1 6">Secreted</location>
    </subcellularLocation>
</comment>
<comment type="cofactor">
    <cofactor evidence="7 8">
        <name>Zn(2+)</name>
        <dbReference type="ChEBI" id="CHEBI:29105"/>
    </cofactor>
    <text evidence="7 8">Binds 1 zinc ion per subunit.</text>
</comment>
<keyword evidence="7 8" id="KW-0378">Hydrolase</keyword>
<evidence type="ECO:0000256" key="2">
    <source>
        <dbReference type="ARBA" id="ARBA00022525"/>
    </source>
</evidence>
<dbReference type="PIRSF" id="PIRSF036365">
    <property type="entry name" value="Astacin_nematoda"/>
    <property type="match status" value="1"/>
</dbReference>
<keyword evidence="7 8" id="KW-0645">Protease</keyword>
<gene>
    <name evidence="10" type="ORF">CBOVIS_LOCUS11579</name>
</gene>
<feature type="binding site" evidence="7">
    <location>
        <position position="162"/>
    </location>
    <ligand>
        <name>Zn(2+)</name>
        <dbReference type="ChEBI" id="CHEBI:29105"/>
        <note>catalytic</note>
    </ligand>
</feature>
<dbReference type="GO" id="GO:0004222">
    <property type="term" value="F:metalloendopeptidase activity"/>
    <property type="evidence" value="ECO:0007669"/>
    <property type="project" value="UniProtKB-UniRule"/>
</dbReference>
<evidence type="ECO:0000256" key="7">
    <source>
        <dbReference type="PROSITE-ProRule" id="PRU01211"/>
    </source>
</evidence>
<dbReference type="GO" id="GO:0008270">
    <property type="term" value="F:zinc ion binding"/>
    <property type="evidence" value="ECO:0007669"/>
    <property type="project" value="UniProtKB-UniRule"/>
</dbReference>
<dbReference type="EMBL" id="CADEPM010000009">
    <property type="protein sequence ID" value="CAB3410006.1"/>
    <property type="molecule type" value="Genomic_DNA"/>
</dbReference>
<dbReference type="InterPro" id="IPR006026">
    <property type="entry name" value="Peptidase_Metallo"/>
</dbReference>
<dbReference type="PANTHER" id="PTHR10127:SF831">
    <property type="entry name" value="ZINC METALLOPROTEINASE NAS-37"/>
    <property type="match status" value="1"/>
</dbReference>
<keyword evidence="3 6" id="KW-0732">Signal</keyword>
<evidence type="ECO:0000256" key="4">
    <source>
        <dbReference type="ARBA" id="ARBA00023157"/>
    </source>
</evidence>
<organism evidence="10 11">
    <name type="scientific">Caenorhabditis bovis</name>
    <dbReference type="NCBI Taxonomy" id="2654633"/>
    <lineage>
        <taxon>Eukaryota</taxon>
        <taxon>Metazoa</taxon>
        <taxon>Ecdysozoa</taxon>
        <taxon>Nematoda</taxon>
        <taxon>Chromadorea</taxon>
        <taxon>Rhabditida</taxon>
        <taxon>Rhabditina</taxon>
        <taxon>Rhabditomorpha</taxon>
        <taxon>Rhabditoidea</taxon>
        <taxon>Rhabditidae</taxon>
        <taxon>Peloderinae</taxon>
        <taxon>Caenorhabditis</taxon>
    </lineage>
</organism>
<comment type="caution">
    <text evidence="7">Lacks conserved residue(s) required for the propagation of feature annotation.</text>
</comment>
<feature type="chain" id="PRO_5035964422" description="Zinc metalloproteinase" evidence="6 8">
    <location>
        <begin position="18"/>
        <end position="418"/>
    </location>
</feature>
<dbReference type="PROSITE" id="PS51864">
    <property type="entry name" value="ASTACIN"/>
    <property type="match status" value="1"/>
</dbReference>
<keyword evidence="11" id="KW-1185">Reference proteome</keyword>
<dbReference type="AlphaFoldDB" id="A0A8S1F248"/>
<keyword evidence="2 6" id="KW-0964">Secreted</keyword>
<evidence type="ECO:0000259" key="9">
    <source>
        <dbReference type="PROSITE" id="PS51864"/>
    </source>
</evidence>
<proteinExistence type="predicted"/>
<dbReference type="GO" id="GO:0005576">
    <property type="term" value="C:extracellular region"/>
    <property type="evidence" value="ECO:0007669"/>
    <property type="project" value="UniProtKB-SubCell"/>
</dbReference>
<dbReference type="PRINTS" id="PR00480">
    <property type="entry name" value="ASTACIN"/>
</dbReference>
<dbReference type="InterPro" id="IPR034035">
    <property type="entry name" value="Astacin-like_dom"/>
</dbReference>
<keyword evidence="5" id="KW-0325">Glycoprotein</keyword>
<dbReference type="PANTHER" id="PTHR10127">
    <property type="entry name" value="DISCOIDIN, CUB, EGF, LAMININ , AND ZINC METALLOPROTEASE DOMAIN CONTAINING"/>
    <property type="match status" value="1"/>
</dbReference>
<keyword evidence="7 8" id="KW-0862">Zinc</keyword>
<feature type="active site" evidence="7">
    <location>
        <position position="153"/>
    </location>
</feature>
<dbReference type="InterPro" id="IPR017050">
    <property type="entry name" value="Metallopeptidase_nem"/>
</dbReference>
<dbReference type="OrthoDB" id="5785852at2759"/>
<feature type="domain" description="Peptidase M12A" evidence="9">
    <location>
        <begin position="62"/>
        <end position="244"/>
    </location>
</feature>
<dbReference type="InterPro" id="IPR024079">
    <property type="entry name" value="MetalloPept_cat_dom_sf"/>
</dbReference>
<dbReference type="Gene3D" id="3.40.390.10">
    <property type="entry name" value="Collagenase (Catalytic Domain)"/>
    <property type="match status" value="1"/>
</dbReference>
<sequence>MLKELAVSLLLVTTVVSYSVRSEGVEHHELLPLNLLNNDDPIEDEESISHPIILNDEIREKRQIKKDENKLWTNGILNYYFSDSLLEYDKEMIKKAMKFISENTCIEFKENRDAEFSVNMEHGSCLSTVGMTSDEQYLSYGEYCEGFGSAVHELMHSLGIHHTMARYDRDDYVRINTDSYDFNIKSKKETYNAVPYEYESTMHYSYGNGKIDPKDESYKVGMGHRMPTFYDVQMINDAYNCFCEPKREGCANGGYLNPNDCKTCICPIGFGGPHCDQLPENGILLEATDQEQKWEGSWGPGTDDLQPEFSFKVLHIKAPNDTTIEVYINKLENADCNYTCRKNGIEVKYLADPRISNPFLCCLHQLYVPFKSKLNPTPIVLFSRYQTQNVSISYQYTRVPNVGIESETNGFDSYEYKI</sequence>
<dbReference type="CDD" id="cd04280">
    <property type="entry name" value="ZnMc_astacin_like"/>
    <property type="match status" value="1"/>
</dbReference>